<protein>
    <submittedName>
        <fullName evidence="6">IclR family transcriptional regulator</fullName>
    </submittedName>
</protein>
<keyword evidence="1" id="KW-0805">Transcription regulation</keyword>
<dbReference type="Gene3D" id="1.10.10.10">
    <property type="entry name" value="Winged helix-like DNA-binding domain superfamily/Winged helix DNA-binding domain"/>
    <property type="match status" value="1"/>
</dbReference>
<keyword evidence="3" id="KW-0804">Transcription</keyword>
<dbReference type="SUPFAM" id="SSF55781">
    <property type="entry name" value="GAF domain-like"/>
    <property type="match status" value="1"/>
</dbReference>
<dbReference type="RefSeq" id="WP_121837619.1">
    <property type="nucleotide sequence ID" value="NZ_ML014757.1"/>
</dbReference>
<dbReference type="InterPro" id="IPR029016">
    <property type="entry name" value="GAF-like_dom_sf"/>
</dbReference>
<dbReference type="Pfam" id="PF09339">
    <property type="entry name" value="HTH_IclR"/>
    <property type="match status" value="1"/>
</dbReference>
<evidence type="ECO:0000313" key="6">
    <source>
        <dbReference type="EMBL" id="RLV61099.1"/>
    </source>
</evidence>
<sequence>MNKKYTAPALEKGLEVIELLSKYPKGLSLTEISNKLSRTNAQLFRMVSVLKELDYVEYTPEGKIYRLSLKLFRLSQTISPTNRLLDLALPQMTILSSQCKHPCYLVCYSEGHGIITAYKASTDNMEQLTYNIGSKLPLINNCAGHVLLSFASYNKRQSMLEAYKAQSNTEIDFQKLRKRIEKVKKQGYEAMESPIFLSGFDIGFPIFSSDEEVIAVLVISTLTYKVPEMNTNLDEIKRNLESTVQQITSKFAGAED</sequence>
<dbReference type="Gene3D" id="3.30.450.40">
    <property type="match status" value="1"/>
</dbReference>
<evidence type="ECO:0000313" key="7">
    <source>
        <dbReference type="Proteomes" id="UP000281474"/>
    </source>
</evidence>
<dbReference type="PROSITE" id="PS51077">
    <property type="entry name" value="HTH_ICLR"/>
    <property type="match status" value="1"/>
</dbReference>
<keyword evidence="7" id="KW-1185">Reference proteome</keyword>
<dbReference type="InterPro" id="IPR036390">
    <property type="entry name" value="WH_DNA-bd_sf"/>
</dbReference>
<dbReference type="AlphaFoldDB" id="A0A3L8Q277"/>
<comment type="caution">
    <text evidence="6">The sequence shown here is derived from an EMBL/GenBank/DDBJ whole genome shotgun (WGS) entry which is preliminary data.</text>
</comment>
<proteinExistence type="predicted"/>
<evidence type="ECO:0000256" key="1">
    <source>
        <dbReference type="ARBA" id="ARBA00023015"/>
    </source>
</evidence>
<dbReference type="GO" id="GO:0003677">
    <property type="term" value="F:DNA binding"/>
    <property type="evidence" value="ECO:0007669"/>
    <property type="project" value="UniProtKB-KW"/>
</dbReference>
<organism evidence="6 7">
    <name type="scientific">Parashewanella curva</name>
    <dbReference type="NCBI Taxonomy" id="2338552"/>
    <lineage>
        <taxon>Bacteria</taxon>
        <taxon>Pseudomonadati</taxon>
        <taxon>Pseudomonadota</taxon>
        <taxon>Gammaproteobacteria</taxon>
        <taxon>Alteromonadales</taxon>
        <taxon>Shewanellaceae</taxon>
        <taxon>Parashewanella</taxon>
    </lineage>
</organism>
<evidence type="ECO:0000256" key="2">
    <source>
        <dbReference type="ARBA" id="ARBA00023125"/>
    </source>
</evidence>
<reference evidence="6 7" key="1">
    <citation type="submission" date="2018-09" db="EMBL/GenBank/DDBJ databases">
        <title>Phylogeny of the Shewanellaceae, and recommendation for two new genera, Pseudoshewanella and Parashewanella.</title>
        <authorList>
            <person name="Wang G."/>
        </authorList>
    </citation>
    <scope>NUCLEOTIDE SEQUENCE [LARGE SCALE GENOMIC DNA]</scope>
    <source>
        <strain evidence="6 7">C51</strain>
    </source>
</reference>
<evidence type="ECO:0000259" key="5">
    <source>
        <dbReference type="PROSITE" id="PS51078"/>
    </source>
</evidence>
<dbReference type="GO" id="GO:0045892">
    <property type="term" value="P:negative regulation of DNA-templated transcription"/>
    <property type="evidence" value="ECO:0007669"/>
    <property type="project" value="TreeGrafter"/>
</dbReference>
<feature type="domain" description="HTH iclR-type" evidence="4">
    <location>
        <begin position="7"/>
        <end position="69"/>
    </location>
</feature>
<name>A0A3L8Q277_9GAMM</name>
<dbReference type="Proteomes" id="UP000281474">
    <property type="component" value="Unassembled WGS sequence"/>
</dbReference>
<evidence type="ECO:0000259" key="4">
    <source>
        <dbReference type="PROSITE" id="PS51077"/>
    </source>
</evidence>
<gene>
    <name evidence="6" type="ORF">D5018_03635</name>
</gene>
<dbReference type="InterPro" id="IPR050707">
    <property type="entry name" value="HTH_MetabolicPath_Reg"/>
</dbReference>
<dbReference type="SUPFAM" id="SSF46785">
    <property type="entry name" value="Winged helix' DNA-binding domain"/>
    <property type="match status" value="1"/>
</dbReference>
<accession>A0A3L8Q277</accession>
<dbReference type="OrthoDB" id="9807558at2"/>
<dbReference type="SMART" id="SM00346">
    <property type="entry name" value="HTH_ICLR"/>
    <property type="match status" value="1"/>
</dbReference>
<dbReference type="PROSITE" id="PS51078">
    <property type="entry name" value="ICLR_ED"/>
    <property type="match status" value="1"/>
</dbReference>
<dbReference type="PANTHER" id="PTHR30136">
    <property type="entry name" value="HELIX-TURN-HELIX TRANSCRIPTIONAL REGULATOR, ICLR FAMILY"/>
    <property type="match status" value="1"/>
</dbReference>
<dbReference type="GO" id="GO:0003700">
    <property type="term" value="F:DNA-binding transcription factor activity"/>
    <property type="evidence" value="ECO:0007669"/>
    <property type="project" value="TreeGrafter"/>
</dbReference>
<dbReference type="InterPro" id="IPR005471">
    <property type="entry name" value="Tscrpt_reg_IclR_N"/>
</dbReference>
<dbReference type="PANTHER" id="PTHR30136:SF7">
    <property type="entry name" value="HTH-TYPE TRANSCRIPTIONAL REGULATOR KDGR-RELATED"/>
    <property type="match status" value="1"/>
</dbReference>
<feature type="domain" description="IclR-ED" evidence="5">
    <location>
        <begin position="70"/>
        <end position="253"/>
    </location>
</feature>
<dbReference type="Pfam" id="PF01614">
    <property type="entry name" value="IclR_C"/>
    <property type="match status" value="1"/>
</dbReference>
<evidence type="ECO:0000256" key="3">
    <source>
        <dbReference type="ARBA" id="ARBA00023163"/>
    </source>
</evidence>
<dbReference type="EMBL" id="QZEI01000008">
    <property type="protein sequence ID" value="RLV61099.1"/>
    <property type="molecule type" value="Genomic_DNA"/>
</dbReference>
<dbReference type="InterPro" id="IPR014757">
    <property type="entry name" value="Tscrpt_reg_IclR_C"/>
</dbReference>
<dbReference type="InterPro" id="IPR036388">
    <property type="entry name" value="WH-like_DNA-bd_sf"/>
</dbReference>
<keyword evidence="2" id="KW-0238">DNA-binding</keyword>